<sequence length="24" mass="2560">MGYDSIDVAAARRRSVAVSYTPSS</sequence>
<name>A0ABU8W7R2_9BURK</name>
<keyword evidence="2" id="KW-1185">Reference proteome</keyword>
<dbReference type="EMBL" id="JBBKZV010000027">
    <property type="protein sequence ID" value="MEJ8825958.1"/>
    <property type="molecule type" value="Genomic_DNA"/>
</dbReference>
<protein>
    <submittedName>
        <fullName evidence="1">Uncharacterized protein</fullName>
    </submittedName>
</protein>
<reference evidence="1 2" key="1">
    <citation type="submission" date="2024-03" db="EMBL/GenBank/DDBJ databases">
        <title>Novel species of the genus Variovorax.</title>
        <authorList>
            <person name="Liu Q."/>
            <person name="Xin Y.-H."/>
        </authorList>
    </citation>
    <scope>NUCLEOTIDE SEQUENCE [LARGE SCALE GENOMIC DNA]</scope>
    <source>
        <strain evidence="1 2">KACC 18501</strain>
    </source>
</reference>
<comment type="caution">
    <text evidence="1">The sequence shown here is derived from an EMBL/GenBank/DDBJ whole genome shotgun (WGS) entry which is preliminary data.</text>
</comment>
<dbReference type="RefSeq" id="WP_340367008.1">
    <property type="nucleotide sequence ID" value="NZ_JBBKZV010000027.1"/>
</dbReference>
<evidence type="ECO:0000313" key="1">
    <source>
        <dbReference type="EMBL" id="MEJ8825958.1"/>
    </source>
</evidence>
<proteinExistence type="predicted"/>
<organism evidence="1 2">
    <name type="scientific">Variovorax humicola</name>
    <dbReference type="NCBI Taxonomy" id="1769758"/>
    <lineage>
        <taxon>Bacteria</taxon>
        <taxon>Pseudomonadati</taxon>
        <taxon>Pseudomonadota</taxon>
        <taxon>Betaproteobacteria</taxon>
        <taxon>Burkholderiales</taxon>
        <taxon>Comamonadaceae</taxon>
        <taxon>Variovorax</taxon>
    </lineage>
</organism>
<dbReference type="Gene3D" id="3.40.50.720">
    <property type="entry name" value="NAD(P)-binding Rossmann-like Domain"/>
    <property type="match status" value="1"/>
</dbReference>
<gene>
    <name evidence="1" type="ORF">WKW80_28675</name>
</gene>
<evidence type="ECO:0000313" key="2">
    <source>
        <dbReference type="Proteomes" id="UP001363010"/>
    </source>
</evidence>
<accession>A0ABU8W7R2</accession>
<dbReference type="SUPFAM" id="SSF52283">
    <property type="entry name" value="Formate/glycerate dehydrogenase catalytic domain-like"/>
    <property type="match status" value="1"/>
</dbReference>
<dbReference type="Proteomes" id="UP001363010">
    <property type="component" value="Unassembled WGS sequence"/>
</dbReference>